<evidence type="ECO:0000256" key="7">
    <source>
        <dbReference type="PROSITE-ProRule" id="PRU01091"/>
    </source>
</evidence>
<keyword evidence="2" id="KW-0677">Repeat</keyword>
<dbReference type="PANTHER" id="PTHR35807:SF1">
    <property type="entry name" value="TRANSCRIPTIONAL REGULATOR REDD"/>
    <property type="match status" value="1"/>
</dbReference>
<dbReference type="InterPro" id="IPR036388">
    <property type="entry name" value="WH-like_DNA-bd_sf"/>
</dbReference>
<dbReference type="InterPro" id="IPR005158">
    <property type="entry name" value="BTAD"/>
</dbReference>
<accession>A0ABQ2YND0</accession>
<dbReference type="InterPro" id="IPR042197">
    <property type="entry name" value="Apaf_helical"/>
</dbReference>
<dbReference type="SMART" id="SM01043">
    <property type="entry name" value="BTAD"/>
    <property type="match status" value="1"/>
</dbReference>
<evidence type="ECO:0000313" key="12">
    <source>
        <dbReference type="Proteomes" id="UP000659223"/>
    </source>
</evidence>
<dbReference type="PRINTS" id="PR00364">
    <property type="entry name" value="DISEASERSIST"/>
</dbReference>
<dbReference type="SMART" id="SM00862">
    <property type="entry name" value="Trans_reg_C"/>
    <property type="match status" value="1"/>
</dbReference>
<dbReference type="SUPFAM" id="SSF46894">
    <property type="entry name" value="C-terminal effector domain of the bipartite response regulators"/>
    <property type="match status" value="1"/>
</dbReference>
<feature type="region of interest" description="Disordered" evidence="9">
    <location>
        <begin position="253"/>
        <end position="272"/>
    </location>
</feature>
<feature type="coiled-coil region" evidence="8">
    <location>
        <begin position="856"/>
        <end position="883"/>
    </location>
</feature>
<feature type="region of interest" description="Disordered" evidence="9">
    <location>
        <begin position="930"/>
        <end position="960"/>
    </location>
</feature>
<evidence type="ECO:0000256" key="4">
    <source>
        <dbReference type="ARBA" id="ARBA00023015"/>
    </source>
</evidence>
<evidence type="ECO:0000256" key="1">
    <source>
        <dbReference type="ARBA" id="ARBA00005820"/>
    </source>
</evidence>
<evidence type="ECO:0000256" key="9">
    <source>
        <dbReference type="SAM" id="MobiDB-lite"/>
    </source>
</evidence>
<dbReference type="InterPro" id="IPR027417">
    <property type="entry name" value="P-loop_NTPase"/>
</dbReference>
<feature type="domain" description="OmpR/PhoB-type" evidence="10">
    <location>
        <begin position="1"/>
        <end position="101"/>
    </location>
</feature>
<keyword evidence="4" id="KW-0805">Transcription regulation</keyword>
<dbReference type="Gene3D" id="1.10.10.10">
    <property type="entry name" value="Winged helix-like DNA-binding domain superfamily/Winged helix DNA-binding domain"/>
    <property type="match status" value="1"/>
</dbReference>
<comment type="caution">
    <text evidence="11">The sequence shown here is derived from an EMBL/GenBank/DDBJ whole genome shotgun (WGS) entry which is preliminary data.</text>
</comment>
<dbReference type="PROSITE" id="PS51755">
    <property type="entry name" value="OMPR_PHOB"/>
    <property type="match status" value="1"/>
</dbReference>
<evidence type="ECO:0000256" key="2">
    <source>
        <dbReference type="ARBA" id="ARBA00022737"/>
    </source>
</evidence>
<feature type="compositionally biased region" description="Pro residues" evidence="9">
    <location>
        <begin position="261"/>
        <end position="272"/>
    </location>
</feature>
<sequence length="960" mass="103091">MRFSVLGPLRAWRDGTELPLGPPQQRTLLAMLLLDLGRAVTTAQLIDGLWAQEPPDHALGTMRTYAYRLRRVLGHDTLLSVAGAYRIPEEAVRLDCRRWEELTAEAQRHRASGDYSRARDAAEEALALWRGEALMSLPGPYAQRQRTCWAERRTELLALRLELDLALGRHGAALEELADLTSRHPLHERFTELRMLALCHAGRQADALAAYAAMRSTLAEEVGVDPGPAVRELHQRILAGDPVPALFPAPDAAAHEARPLTPSPAHAPAPLPTPRQLPFGAADFTGRRQEVETAVAALRAPGVVPVVALSGLGGAGKTELAVHIAHRVSEEFPDGQLYADLHGDCGRPAPPEETLERFLQAFGVPTQTMPAGVTARAALLRSVLAGRRVLMLLDNAKDGEQVLPLLPGSPGCAVVVTSRARLAPLPGARFLSVGVLDPAEAQELFARIAGEERTAGETEAVRQVLEMCGHLPLAVRVLASRLACRPSWTIAGVAGRLVDEQHRLDVLRSGGIEVEATFRMSYEQLDPAQAEAFRMLALPRLRDLPLDVVAEVTGLPRCRAEDLAESLVDCSLLETPAPERYRYHDLVRAFARTLTPADAPVRDLVLGRLLGLYREALAGRRPWANPRDIATLLLQCAQEAPAGLNLTDASTLLLDTTLTHDCGHGALRLGRAANALLRHTVDRGDAPAEARVRLALGRLLVEVGSATPAQAELLRALELCDTHALPPVLRAHANTALGMCFTHVGRHGDAAESFRTAAALHQDAGDHDAAVPELLSLAQALARSGRVPDAQRTADSARVISRSLASPRLEAMVSHTLGTIADELDDHPRAAGHFRAALALIDPADHRRTGRTLLALARALRSAARAEESAEAAARAADALAADGDQYGTGLALAELGHAMADRGGGENAQRARDHWTRAHALLAAIGAPEASPLQRLSGAPRPPRRTTPWPSWAPRDTVA</sequence>
<dbReference type="Gene3D" id="1.25.40.10">
    <property type="entry name" value="Tetratricopeptide repeat domain"/>
    <property type="match status" value="3"/>
</dbReference>
<keyword evidence="6" id="KW-0804">Transcription</keyword>
<dbReference type="Pfam" id="PF03704">
    <property type="entry name" value="BTAD"/>
    <property type="match status" value="1"/>
</dbReference>
<keyword evidence="3" id="KW-0902">Two-component regulatory system</keyword>
<evidence type="ECO:0000256" key="8">
    <source>
        <dbReference type="SAM" id="Coils"/>
    </source>
</evidence>
<keyword evidence="5 7" id="KW-0238">DNA-binding</keyword>
<dbReference type="InterPro" id="IPR016032">
    <property type="entry name" value="Sig_transdc_resp-reg_C-effctor"/>
</dbReference>
<dbReference type="Gene3D" id="3.40.50.300">
    <property type="entry name" value="P-loop containing nucleotide triphosphate hydrolases"/>
    <property type="match status" value="1"/>
</dbReference>
<protein>
    <submittedName>
        <fullName evidence="11">Regulatory protein AfsR</fullName>
    </submittedName>
</protein>
<evidence type="ECO:0000256" key="5">
    <source>
        <dbReference type="ARBA" id="ARBA00023125"/>
    </source>
</evidence>
<dbReference type="InterPro" id="IPR011990">
    <property type="entry name" value="TPR-like_helical_dom_sf"/>
</dbReference>
<evidence type="ECO:0000313" key="11">
    <source>
        <dbReference type="EMBL" id="GGX88439.1"/>
    </source>
</evidence>
<dbReference type="InterPro" id="IPR002182">
    <property type="entry name" value="NB-ARC"/>
</dbReference>
<organism evidence="11 12">
    <name type="scientific">Streptomyces hiroshimensis</name>
    <dbReference type="NCBI Taxonomy" id="66424"/>
    <lineage>
        <taxon>Bacteria</taxon>
        <taxon>Bacillati</taxon>
        <taxon>Actinomycetota</taxon>
        <taxon>Actinomycetes</taxon>
        <taxon>Kitasatosporales</taxon>
        <taxon>Streptomycetaceae</taxon>
        <taxon>Streptomyces</taxon>
    </lineage>
</organism>
<dbReference type="Pfam" id="PF00931">
    <property type="entry name" value="NB-ARC"/>
    <property type="match status" value="1"/>
</dbReference>
<feature type="compositionally biased region" description="Low complexity" evidence="9">
    <location>
        <begin position="947"/>
        <end position="960"/>
    </location>
</feature>
<dbReference type="Gene3D" id="1.10.8.430">
    <property type="entry name" value="Helical domain of apoptotic protease-activating factors"/>
    <property type="match status" value="1"/>
</dbReference>
<dbReference type="CDD" id="cd15831">
    <property type="entry name" value="BTAD"/>
    <property type="match status" value="1"/>
</dbReference>
<dbReference type="PANTHER" id="PTHR35807">
    <property type="entry name" value="TRANSCRIPTIONAL REGULATOR REDD-RELATED"/>
    <property type="match status" value="1"/>
</dbReference>
<dbReference type="Proteomes" id="UP000659223">
    <property type="component" value="Unassembled WGS sequence"/>
</dbReference>
<dbReference type="EMBL" id="BMUT01000007">
    <property type="protein sequence ID" value="GGX88439.1"/>
    <property type="molecule type" value="Genomic_DNA"/>
</dbReference>
<evidence type="ECO:0000256" key="3">
    <source>
        <dbReference type="ARBA" id="ARBA00023012"/>
    </source>
</evidence>
<comment type="similarity">
    <text evidence="1">Belongs to the AfsR/DnrI/RedD regulatory family.</text>
</comment>
<keyword evidence="12" id="KW-1185">Reference proteome</keyword>
<evidence type="ECO:0000259" key="10">
    <source>
        <dbReference type="PROSITE" id="PS51755"/>
    </source>
</evidence>
<gene>
    <name evidence="11" type="primary">afsR</name>
    <name evidence="11" type="ORF">GCM10010324_37780</name>
</gene>
<dbReference type="Pfam" id="PF00486">
    <property type="entry name" value="Trans_reg_C"/>
    <property type="match status" value="1"/>
</dbReference>
<dbReference type="InterPro" id="IPR001867">
    <property type="entry name" value="OmpR/PhoB-type_DNA-bd"/>
</dbReference>
<name>A0ABQ2YND0_9ACTN</name>
<dbReference type="InterPro" id="IPR051677">
    <property type="entry name" value="AfsR-DnrI-RedD_regulator"/>
</dbReference>
<evidence type="ECO:0000256" key="6">
    <source>
        <dbReference type="ARBA" id="ARBA00023163"/>
    </source>
</evidence>
<keyword evidence="8" id="KW-0175">Coiled coil</keyword>
<dbReference type="SUPFAM" id="SSF52540">
    <property type="entry name" value="P-loop containing nucleoside triphosphate hydrolases"/>
    <property type="match status" value="1"/>
</dbReference>
<dbReference type="SUPFAM" id="SSF48452">
    <property type="entry name" value="TPR-like"/>
    <property type="match status" value="2"/>
</dbReference>
<feature type="DNA-binding region" description="OmpR/PhoB-type" evidence="7">
    <location>
        <begin position="1"/>
        <end position="101"/>
    </location>
</feature>
<reference evidence="12" key="1">
    <citation type="journal article" date="2019" name="Int. J. Syst. Evol. Microbiol.">
        <title>The Global Catalogue of Microorganisms (GCM) 10K type strain sequencing project: providing services to taxonomists for standard genome sequencing and annotation.</title>
        <authorList>
            <consortium name="The Broad Institute Genomics Platform"/>
            <consortium name="The Broad Institute Genome Sequencing Center for Infectious Disease"/>
            <person name="Wu L."/>
            <person name="Ma J."/>
        </authorList>
    </citation>
    <scope>NUCLEOTIDE SEQUENCE [LARGE SCALE GENOMIC DNA]</scope>
    <source>
        <strain evidence="12">JCM 4586</strain>
    </source>
</reference>
<proteinExistence type="inferred from homology"/>